<reference evidence="1" key="1">
    <citation type="submission" date="2022-03" db="EMBL/GenBank/DDBJ databases">
        <authorList>
            <person name="Martin C."/>
        </authorList>
    </citation>
    <scope>NUCLEOTIDE SEQUENCE</scope>
</reference>
<evidence type="ECO:0000313" key="2">
    <source>
        <dbReference type="Proteomes" id="UP000749559"/>
    </source>
</evidence>
<name>A0A8S4P9U4_OWEFU</name>
<keyword evidence="2" id="KW-1185">Reference proteome</keyword>
<feature type="non-terminal residue" evidence="1">
    <location>
        <position position="102"/>
    </location>
</feature>
<feature type="non-terminal residue" evidence="1">
    <location>
        <position position="1"/>
    </location>
</feature>
<proteinExistence type="predicted"/>
<protein>
    <submittedName>
        <fullName evidence="1">Uncharacterized protein</fullName>
    </submittedName>
</protein>
<organism evidence="1 2">
    <name type="scientific">Owenia fusiformis</name>
    <name type="common">Polychaete worm</name>
    <dbReference type="NCBI Taxonomy" id="6347"/>
    <lineage>
        <taxon>Eukaryota</taxon>
        <taxon>Metazoa</taxon>
        <taxon>Spiralia</taxon>
        <taxon>Lophotrochozoa</taxon>
        <taxon>Annelida</taxon>
        <taxon>Polychaeta</taxon>
        <taxon>Sedentaria</taxon>
        <taxon>Canalipalpata</taxon>
        <taxon>Sabellida</taxon>
        <taxon>Oweniida</taxon>
        <taxon>Oweniidae</taxon>
        <taxon>Owenia</taxon>
    </lineage>
</organism>
<dbReference type="EMBL" id="CAIIXF020000007">
    <property type="protein sequence ID" value="CAH1790298.1"/>
    <property type="molecule type" value="Genomic_DNA"/>
</dbReference>
<evidence type="ECO:0000313" key="1">
    <source>
        <dbReference type="EMBL" id="CAH1790298.1"/>
    </source>
</evidence>
<dbReference type="AlphaFoldDB" id="A0A8S4P9U4"/>
<sequence>IRCALECVLMKGTCTSYNMRQDKLCELNGLGEGEPVTSTDRYYYRPVGYCGAAVATTSGDAAVALTTSGDATVATTTSGDAAVALTTSGDATVATTTSGDAT</sequence>
<accession>A0A8S4P9U4</accession>
<comment type="caution">
    <text evidence="1">The sequence shown here is derived from an EMBL/GenBank/DDBJ whole genome shotgun (WGS) entry which is preliminary data.</text>
</comment>
<gene>
    <name evidence="1" type="ORF">OFUS_LOCUS15522</name>
</gene>
<dbReference type="Proteomes" id="UP000749559">
    <property type="component" value="Unassembled WGS sequence"/>
</dbReference>